<reference evidence="2" key="1">
    <citation type="journal article" date="2014" name="Int. J. Syst. Evol. Microbiol.">
        <title>Complete genome sequence of Corynebacterium casei LMG S-19264T (=DSM 44701T), isolated from a smear-ripened cheese.</title>
        <authorList>
            <consortium name="US DOE Joint Genome Institute (JGI-PGF)"/>
            <person name="Walter F."/>
            <person name="Albersmeier A."/>
            <person name="Kalinowski J."/>
            <person name="Ruckert C."/>
        </authorList>
    </citation>
    <scope>NUCLEOTIDE SEQUENCE [LARGE SCALE GENOMIC DNA]</scope>
    <source>
        <strain evidence="2">CGMCC 4.163</strain>
    </source>
</reference>
<dbReference type="RefSeq" id="WP_379702442.1">
    <property type="nucleotide sequence ID" value="NZ_JBHTAT010000001.1"/>
</dbReference>
<sequence>MDRRDAVLGYYDAIDAGDDDRLYGLLASGFVQHRPDRTLDGRDRFVRFMREERPRTDTEHVLEEVVVGDDDTVFARGRLRAADGDDLFGFVDVFRVADGRIESLTTYTD</sequence>
<protein>
    <submittedName>
        <fullName evidence="2">Nuclear transport factor 2 family protein</fullName>
    </submittedName>
</protein>
<dbReference type="InterPro" id="IPR032710">
    <property type="entry name" value="NTF2-like_dom_sf"/>
</dbReference>
<dbReference type="Proteomes" id="UP001596434">
    <property type="component" value="Unassembled WGS sequence"/>
</dbReference>
<dbReference type="EMBL" id="JBHTAT010000003">
    <property type="protein sequence ID" value="MFC7256976.1"/>
    <property type="molecule type" value="Genomic_DNA"/>
</dbReference>
<reference evidence="2" key="3">
    <citation type="submission" date="2024-09" db="EMBL/GenBank/DDBJ databases">
        <authorList>
            <person name="Sun Q."/>
        </authorList>
    </citation>
    <scope>NUCLEOTIDE SEQUENCE</scope>
    <source>
        <strain evidence="2">CGMCC 4.163</strain>
    </source>
</reference>
<evidence type="ECO:0000313" key="4">
    <source>
        <dbReference type="Proteomes" id="UP001596434"/>
    </source>
</evidence>
<feature type="domain" description="SnoaL-like" evidence="1">
    <location>
        <begin position="8"/>
        <end position="102"/>
    </location>
</feature>
<organism evidence="2 4">
    <name type="scientific">Haloplanus litoreus</name>
    <dbReference type="NCBI Taxonomy" id="767515"/>
    <lineage>
        <taxon>Archaea</taxon>
        <taxon>Methanobacteriati</taxon>
        <taxon>Methanobacteriota</taxon>
        <taxon>Stenosarchaea group</taxon>
        <taxon>Halobacteria</taxon>
        <taxon>Halobacteriales</taxon>
        <taxon>Haloferacaceae</taxon>
        <taxon>Haloplanus</taxon>
    </lineage>
</organism>
<dbReference type="Pfam" id="PF12680">
    <property type="entry name" value="SnoaL_2"/>
    <property type="match status" value="1"/>
</dbReference>
<evidence type="ECO:0000259" key="1">
    <source>
        <dbReference type="Pfam" id="PF12680"/>
    </source>
</evidence>
<dbReference type="EMBL" id="JBHTAT010000001">
    <property type="protein sequence ID" value="MFC7254238.1"/>
    <property type="molecule type" value="Genomic_DNA"/>
</dbReference>
<reference evidence="4" key="2">
    <citation type="journal article" date="2019" name="Int. J. Syst. Evol. Microbiol.">
        <title>The Global Catalogue of Microorganisms (GCM) 10K type strain sequencing project: providing services to taxonomists for standard genome sequencing and annotation.</title>
        <authorList>
            <consortium name="The Broad Institute Genomics Platform"/>
            <consortium name="The Broad Institute Genome Sequencing Center for Infectious Disease"/>
            <person name="Wu L."/>
            <person name="Ma J."/>
        </authorList>
    </citation>
    <scope>NUCLEOTIDE SEQUENCE [LARGE SCALE GENOMIC DNA]</scope>
    <source>
        <strain evidence="4">GX21</strain>
    </source>
</reference>
<dbReference type="InterPro" id="IPR037401">
    <property type="entry name" value="SnoaL-like"/>
</dbReference>
<name>A0ABD5ZW17_9EURY</name>
<keyword evidence="4" id="KW-1185">Reference proteome</keyword>
<accession>A0ABD5ZW17</accession>
<dbReference type="AlphaFoldDB" id="A0ABD5ZW17"/>
<evidence type="ECO:0000313" key="3">
    <source>
        <dbReference type="EMBL" id="MFC7256976.1"/>
    </source>
</evidence>
<dbReference type="Gene3D" id="3.10.450.50">
    <property type="match status" value="1"/>
</dbReference>
<dbReference type="GeneID" id="96952537"/>
<dbReference type="SUPFAM" id="SSF54427">
    <property type="entry name" value="NTF2-like"/>
    <property type="match status" value="1"/>
</dbReference>
<evidence type="ECO:0000313" key="2">
    <source>
        <dbReference type="EMBL" id="MFC7254238.1"/>
    </source>
</evidence>
<proteinExistence type="predicted"/>
<comment type="caution">
    <text evidence="2">The sequence shown here is derived from an EMBL/GenBank/DDBJ whole genome shotgun (WGS) entry which is preliminary data.</text>
</comment>
<gene>
    <name evidence="2" type="ORF">ACFQKE_02760</name>
    <name evidence="3" type="ORF">ACFQKE_17035</name>
</gene>